<dbReference type="Proteomes" id="UP000813463">
    <property type="component" value="Chromosome 1"/>
</dbReference>
<name>A0ABM3R5W4_SPIOL</name>
<reference evidence="2" key="1">
    <citation type="journal article" date="2021" name="Nat. Commun.">
        <title>Genomic analyses provide insights into spinach domestication and the genetic basis of agronomic traits.</title>
        <authorList>
            <person name="Cai X."/>
            <person name="Sun X."/>
            <person name="Xu C."/>
            <person name="Sun H."/>
            <person name="Wang X."/>
            <person name="Ge C."/>
            <person name="Zhang Z."/>
            <person name="Wang Q."/>
            <person name="Fei Z."/>
            <person name="Jiao C."/>
            <person name="Wang Q."/>
        </authorList>
    </citation>
    <scope>NUCLEOTIDE SEQUENCE [LARGE SCALE GENOMIC DNA]</scope>
    <source>
        <strain evidence="2">cv. Varoflay</strain>
    </source>
</reference>
<accession>A0ABM3R5W4</accession>
<protein>
    <submittedName>
        <fullName evidence="3">Uncharacterized protein isoform X1</fullName>
    </submittedName>
</protein>
<keyword evidence="2" id="KW-1185">Reference proteome</keyword>
<reference evidence="3" key="2">
    <citation type="submission" date="2025-08" db="UniProtKB">
        <authorList>
            <consortium name="RefSeq"/>
        </authorList>
    </citation>
    <scope>IDENTIFICATION</scope>
    <source>
        <tissue evidence="3">Leaf</tissue>
    </source>
</reference>
<sequence length="116" mass="14419">MFPSFCAIQLAKRNDKEHFSYKNQLNEEVTKKHNDGCKTLLGLNDLEEKMRLLRLEQEEADRMERERLEFEEIEMQFLQALEMEKKRQQEEEEEQRKLKQEEYLRRLHDRCYTYRS</sequence>
<dbReference type="RefSeq" id="XP_056691008.1">
    <property type="nucleotide sequence ID" value="XM_056835030.1"/>
</dbReference>
<proteinExistence type="predicted"/>
<dbReference type="GeneID" id="130466267"/>
<feature type="coiled-coil region" evidence="1">
    <location>
        <begin position="43"/>
        <end position="102"/>
    </location>
</feature>
<organism evidence="2 3">
    <name type="scientific">Spinacia oleracea</name>
    <name type="common">Spinach</name>
    <dbReference type="NCBI Taxonomy" id="3562"/>
    <lineage>
        <taxon>Eukaryota</taxon>
        <taxon>Viridiplantae</taxon>
        <taxon>Streptophyta</taxon>
        <taxon>Embryophyta</taxon>
        <taxon>Tracheophyta</taxon>
        <taxon>Spermatophyta</taxon>
        <taxon>Magnoliopsida</taxon>
        <taxon>eudicotyledons</taxon>
        <taxon>Gunneridae</taxon>
        <taxon>Pentapetalae</taxon>
        <taxon>Caryophyllales</taxon>
        <taxon>Chenopodiaceae</taxon>
        <taxon>Chenopodioideae</taxon>
        <taxon>Anserineae</taxon>
        <taxon>Spinacia</taxon>
    </lineage>
</organism>
<keyword evidence="1" id="KW-0175">Coiled coil</keyword>
<evidence type="ECO:0000256" key="1">
    <source>
        <dbReference type="SAM" id="Coils"/>
    </source>
</evidence>
<evidence type="ECO:0000313" key="2">
    <source>
        <dbReference type="Proteomes" id="UP000813463"/>
    </source>
</evidence>
<evidence type="ECO:0000313" key="3">
    <source>
        <dbReference type="RefSeq" id="XP_056691008.1"/>
    </source>
</evidence>
<gene>
    <name evidence="3" type="primary">LOC130466267</name>
</gene>